<dbReference type="SUPFAM" id="SSF55874">
    <property type="entry name" value="ATPase domain of HSP90 chaperone/DNA topoisomerase II/histidine kinase"/>
    <property type="match status" value="1"/>
</dbReference>
<dbReference type="SUPFAM" id="SSF52172">
    <property type="entry name" value="CheY-like"/>
    <property type="match status" value="1"/>
</dbReference>
<evidence type="ECO:0000256" key="10">
    <source>
        <dbReference type="ARBA" id="ARBA00022840"/>
    </source>
</evidence>
<feature type="coiled-coil region" evidence="15">
    <location>
        <begin position="133"/>
        <end position="160"/>
    </location>
</feature>
<comment type="catalytic activity">
    <reaction evidence="1">
        <text>ATP + protein L-histidine = ADP + protein N-phospho-L-histidine.</text>
        <dbReference type="EC" id="2.7.13.3"/>
    </reaction>
</comment>
<keyword evidence="10" id="KW-0547">Nucleotide-binding</keyword>
<dbReference type="RefSeq" id="WP_008989887.1">
    <property type="nucleotide sequence ID" value="NZ_AMSG01000001.1"/>
</dbReference>
<evidence type="ECO:0000313" key="20">
    <source>
        <dbReference type="EMBL" id="EKF56557.1"/>
    </source>
</evidence>
<dbReference type="eggNOG" id="COG2205">
    <property type="taxonomic scope" value="Bacteria"/>
</dbReference>
<organism evidence="20 21">
    <name type="scientific">Galbibacter marinus</name>
    <dbReference type="NCBI Taxonomy" id="555500"/>
    <lineage>
        <taxon>Bacteria</taxon>
        <taxon>Pseudomonadati</taxon>
        <taxon>Bacteroidota</taxon>
        <taxon>Flavobacteriia</taxon>
        <taxon>Flavobacteriales</taxon>
        <taxon>Flavobacteriaceae</taxon>
        <taxon>Galbibacter</taxon>
    </lineage>
</organism>
<comment type="caution">
    <text evidence="20">The sequence shown here is derived from an EMBL/GenBank/DDBJ whole genome shotgun (WGS) entry which is preliminary data.</text>
</comment>
<feature type="transmembrane region" description="Helical" evidence="16">
    <location>
        <begin position="276"/>
        <end position="296"/>
    </location>
</feature>
<dbReference type="Gene3D" id="3.30.565.10">
    <property type="entry name" value="Histidine kinase-like ATPase, C-terminal domain"/>
    <property type="match status" value="1"/>
</dbReference>
<dbReference type="EMBL" id="AMSG01000001">
    <property type="protein sequence ID" value="EKF56557.1"/>
    <property type="molecule type" value="Genomic_DNA"/>
</dbReference>
<feature type="modified residue" description="Phosphohistidine" evidence="13">
    <location>
        <position position="764"/>
    </location>
</feature>
<evidence type="ECO:0000256" key="8">
    <source>
        <dbReference type="ARBA" id="ARBA00022692"/>
    </source>
</evidence>
<dbReference type="Gene3D" id="3.40.50.2300">
    <property type="match status" value="1"/>
</dbReference>
<evidence type="ECO:0000256" key="6">
    <source>
        <dbReference type="ARBA" id="ARBA00022553"/>
    </source>
</evidence>
<dbReference type="PROSITE" id="PS50110">
    <property type="entry name" value="RESPONSE_REGULATORY"/>
    <property type="match status" value="1"/>
</dbReference>
<dbReference type="FunFam" id="3.30.565.10:FF:000010">
    <property type="entry name" value="Sensor histidine kinase RcsC"/>
    <property type="match status" value="1"/>
</dbReference>
<evidence type="ECO:0000256" key="12">
    <source>
        <dbReference type="ARBA" id="ARBA00023136"/>
    </source>
</evidence>
<proteinExistence type="predicted"/>
<dbReference type="OrthoDB" id="1046984at2"/>
<dbReference type="CDD" id="cd00156">
    <property type="entry name" value="REC"/>
    <property type="match status" value="1"/>
</dbReference>
<dbReference type="SUPFAM" id="SSF47226">
    <property type="entry name" value="Histidine-containing phosphotransfer domain, HPT domain"/>
    <property type="match status" value="1"/>
</dbReference>
<dbReference type="SMART" id="SM00388">
    <property type="entry name" value="HisKA"/>
    <property type="match status" value="1"/>
</dbReference>
<dbReference type="PROSITE" id="PS50109">
    <property type="entry name" value="HIS_KIN"/>
    <property type="match status" value="1"/>
</dbReference>
<evidence type="ECO:0000256" key="2">
    <source>
        <dbReference type="ARBA" id="ARBA00004429"/>
    </source>
</evidence>
<keyword evidence="5" id="KW-0997">Cell inner membrane</keyword>
<feature type="modified residue" description="4-aspartylphosphate" evidence="14">
    <location>
        <position position="619"/>
    </location>
</feature>
<keyword evidence="9 20" id="KW-0418">Kinase</keyword>
<dbReference type="CDD" id="cd16922">
    <property type="entry name" value="HATPase_EvgS-ArcB-TorS-like"/>
    <property type="match status" value="1"/>
</dbReference>
<dbReference type="Gene3D" id="1.20.120.160">
    <property type="entry name" value="HPT domain"/>
    <property type="match status" value="1"/>
</dbReference>
<feature type="domain" description="HPt" evidence="19">
    <location>
        <begin position="725"/>
        <end position="820"/>
    </location>
</feature>
<dbReference type="InterPro" id="IPR003661">
    <property type="entry name" value="HisK_dim/P_dom"/>
</dbReference>
<evidence type="ECO:0000259" key="17">
    <source>
        <dbReference type="PROSITE" id="PS50109"/>
    </source>
</evidence>
<dbReference type="PATRIC" id="fig|555500.3.peg.9"/>
<evidence type="ECO:0000259" key="18">
    <source>
        <dbReference type="PROSITE" id="PS50110"/>
    </source>
</evidence>
<evidence type="ECO:0000313" key="21">
    <source>
        <dbReference type="Proteomes" id="UP000007364"/>
    </source>
</evidence>
<keyword evidence="4" id="KW-1003">Cell membrane</keyword>
<dbReference type="GO" id="GO:0005886">
    <property type="term" value="C:plasma membrane"/>
    <property type="evidence" value="ECO:0007669"/>
    <property type="project" value="UniProtKB-SubCell"/>
</dbReference>
<dbReference type="InterPro" id="IPR001789">
    <property type="entry name" value="Sig_transdc_resp-reg_receiver"/>
</dbReference>
<evidence type="ECO:0000256" key="4">
    <source>
        <dbReference type="ARBA" id="ARBA00022475"/>
    </source>
</evidence>
<reference evidence="20 21" key="1">
    <citation type="journal article" date="2012" name="J. Bacteriol.">
        <title>Genome Sequence of Galbibacter marinum Type Strain ck-I2-15.</title>
        <authorList>
            <person name="Lai Q."/>
            <person name="Li C."/>
            <person name="Shao Z."/>
        </authorList>
    </citation>
    <scope>NUCLEOTIDE SEQUENCE [LARGE SCALE GENOMIC DNA]</scope>
    <source>
        <strain evidence="21">ck-I2-15</strain>
    </source>
</reference>
<evidence type="ECO:0000256" key="14">
    <source>
        <dbReference type="PROSITE-ProRule" id="PRU00169"/>
    </source>
</evidence>
<name>K2QNQ7_9FLAO</name>
<protein>
    <recommendedName>
        <fullName evidence="3">histidine kinase</fullName>
        <ecNumber evidence="3">2.7.13.3</ecNumber>
    </recommendedName>
</protein>
<dbReference type="InterPro" id="IPR008207">
    <property type="entry name" value="Sig_transdc_His_kin_Hpt_dom"/>
</dbReference>
<keyword evidence="8 16" id="KW-0812">Transmembrane</keyword>
<dbReference type="CDD" id="cd00082">
    <property type="entry name" value="HisKA"/>
    <property type="match status" value="1"/>
</dbReference>
<dbReference type="PRINTS" id="PR00344">
    <property type="entry name" value="BCTRLSENSOR"/>
</dbReference>
<keyword evidence="6 14" id="KW-0597">Phosphoprotein</keyword>
<dbReference type="InterPro" id="IPR036890">
    <property type="entry name" value="HATPase_C_sf"/>
</dbReference>
<keyword evidence="21" id="KW-1185">Reference proteome</keyword>
<sequence>MEKSKNRLPLKVLVSYLALAALVVIVGMIVSKEISSFTQAQRDDSQEKNKILRIGKLLTLMYESESFARAAIQSNNQTPYVNFLTKNDSIAIQIDSLKLLISEPYQSKLLDSVNFLLNQKIKNINELRELRINDNSEKSLDTAIERLSSIEEKLGRLTLKDYVEEPDSLDPKTREILLEINSIYNRYIPRDSSNTIDQHTLDSIVSASREMLQNVKESAATQKTSLELKEKQLLRNDLNTSQQLRQILTAFENDFMDNTRLLNAEREKVLQRSIRVITIAAIIGAILVILFSIIILRDSWRSQQYKKQIEASNEHNKSLLKSREQLISMVSHDLRTPLSTIVGYTQLLKDSFLNEKESHYTDRIKNASKYVSQLVEDLLDFSKLEAGRIKIEKITFNLHTLLKETAENIQSLYPDKPIELIIDIDPKIDQPIVGDAFRIKQILSNLISNAYKFTQQGSITLRARIRQNSKNENLLTLSVIDTGIGVEKEKQKIIFEEFTQADNDTEKKYGGSGLGLTISKKLANLLGANLFLESKPGKGSTFSLSFPVIFSNQKLQEPPVKIEPKNKAQNAIVIDDDLALLHLNKEILERNQIKAHTFSSGKDALENIDSISYDFIITDIQLPSFNGFYFAETLKSERKYGYKDQPIIAVTGRKDLDKESYLEAGFAGFLFKPYSPEQLLQTISEALEEDGSFQTKTIEIHQNQNQNKQEHQLFDLRSLASFLEDELAIKNVLEVFTVNTHKDLKSLKKAIDKKDYQTVRDLGHKMQTMFKQINAQTVVPLLHFMEHFKEDQTHQLSENYNALKKNITITFKAMDAHLKN</sequence>
<dbReference type="GO" id="GO:0000155">
    <property type="term" value="F:phosphorelay sensor kinase activity"/>
    <property type="evidence" value="ECO:0007669"/>
    <property type="project" value="InterPro"/>
</dbReference>
<dbReference type="Gene3D" id="1.10.287.130">
    <property type="match status" value="1"/>
</dbReference>
<keyword evidence="10" id="KW-0067">ATP-binding</keyword>
<dbReference type="Pfam" id="PF00512">
    <property type="entry name" value="HisKA"/>
    <property type="match status" value="1"/>
</dbReference>
<dbReference type="STRING" id="555500.I215_00045"/>
<evidence type="ECO:0000259" key="19">
    <source>
        <dbReference type="PROSITE" id="PS50894"/>
    </source>
</evidence>
<dbReference type="Proteomes" id="UP000007364">
    <property type="component" value="Unassembled WGS sequence"/>
</dbReference>
<dbReference type="InterPro" id="IPR036641">
    <property type="entry name" value="HPT_dom_sf"/>
</dbReference>
<evidence type="ECO:0000256" key="11">
    <source>
        <dbReference type="ARBA" id="ARBA00022989"/>
    </source>
</evidence>
<dbReference type="PROSITE" id="PS50894">
    <property type="entry name" value="HPT"/>
    <property type="match status" value="1"/>
</dbReference>
<evidence type="ECO:0000256" key="16">
    <source>
        <dbReference type="SAM" id="Phobius"/>
    </source>
</evidence>
<keyword evidence="11 16" id="KW-1133">Transmembrane helix</keyword>
<dbReference type="InterPro" id="IPR036097">
    <property type="entry name" value="HisK_dim/P_sf"/>
</dbReference>
<dbReference type="AlphaFoldDB" id="K2QNQ7"/>
<dbReference type="SMART" id="SM00448">
    <property type="entry name" value="REC"/>
    <property type="match status" value="1"/>
</dbReference>
<dbReference type="SMART" id="SM00387">
    <property type="entry name" value="HATPase_c"/>
    <property type="match status" value="1"/>
</dbReference>
<evidence type="ECO:0000256" key="5">
    <source>
        <dbReference type="ARBA" id="ARBA00022519"/>
    </source>
</evidence>
<dbReference type="InterPro" id="IPR011006">
    <property type="entry name" value="CheY-like_superfamily"/>
</dbReference>
<dbReference type="PANTHER" id="PTHR43047">
    <property type="entry name" value="TWO-COMPONENT HISTIDINE PROTEIN KINASE"/>
    <property type="match status" value="1"/>
</dbReference>
<keyword evidence="12 16" id="KW-0472">Membrane</keyword>
<keyword evidence="7" id="KW-0808">Transferase</keyword>
<dbReference type="SUPFAM" id="SSF47384">
    <property type="entry name" value="Homodimeric domain of signal transducing histidine kinase"/>
    <property type="match status" value="1"/>
</dbReference>
<dbReference type="InterPro" id="IPR005467">
    <property type="entry name" value="His_kinase_dom"/>
</dbReference>
<evidence type="ECO:0000256" key="1">
    <source>
        <dbReference type="ARBA" id="ARBA00000085"/>
    </source>
</evidence>
<evidence type="ECO:0000256" key="7">
    <source>
        <dbReference type="ARBA" id="ARBA00022679"/>
    </source>
</evidence>
<dbReference type="Pfam" id="PF00072">
    <property type="entry name" value="Response_reg"/>
    <property type="match status" value="1"/>
</dbReference>
<keyword evidence="15" id="KW-0175">Coiled coil</keyword>
<dbReference type="InterPro" id="IPR004358">
    <property type="entry name" value="Sig_transdc_His_kin-like_C"/>
</dbReference>
<dbReference type="Pfam" id="PF02518">
    <property type="entry name" value="HATPase_c"/>
    <property type="match status" value="1"/>
</dbReference>
<dbReference type="InterPro" id="IPR003594">
    <property type="entry name" value="HATPase_dom"/>
</dbReference>
<feature type="domain" description="Histidine kinase" evidence="17">
    <location>
        <begin position="329"/>
        <end position="550"/>
    </location>
</feature>
<evidence type="ECO:0000256" key="9">
    <source>
        <dbReference type="ARBA" id="ARBA00022777"/>
    </source>
</evidence>
<feature type="domain" description="Response regulatory" evidence="18">
    <location>
        <begin position="570"/>
        <end position="687"/>
    </location>
</feature>
<gene>
    <name evidence="20" type="ORF">I215_00045</name>
</gene>
<evidence type="ECO:0000256" key="15">
    <source>
        <dbReference type="SAM" id="Coils"/>
    </source>
</evidence>
<accession>K2QNQ7</accession>
<feature type="transmembrane region" description="Helical" evidence="16">
    <location>
        <begin position="12"/>
        <end position="30"/>
    </location>
</feature>
<dbReference type="EC" id="2.7.13.3" evidence="3"/>
<evidence type="ECO:0000256" key="13">
    <source>
        <dbReference type="PROSITE-ProRule" id="PRU00110"/>
    </source>
</evidence>
<comment type="subcellular location">
    <subcellularLocation>
        <location evidence="2">Cell inner membrane</location>
        <topology evidence="2">Multi-pass membrane protein</topology>
    </subcellularLocation>
</comment>
<evidence type="ECO:0000256" key="3">
    <source>
        <dbReference type="ARBA" id="ARBA00012438"/>
    </source>
</evidence>